<evidence type="ECO:0000256" key="1">
    <source>
        <dbReference type="SAM" id="MobiDB-lite"/>
    </source>
</evidence>
<dbReference type="Proteomes" id="UP001383192">
    <property type="component" value="Unassembled WGS sequence"/>
</dbReference>
<evidence type="ECO:0000313" key="3">
    <source>
        <dbReference type="Proteomes" id="UP001383192"/>
    </source>
</evidence>
<dbReference type="AlphaFoldDB" id="A0AAW0CMP2"/>
<dbReference type="EMBL" id="JAYKXP010000038">
    <property type="protein sequence ID" value="KAK7040183.1"/>
    <property type="molecule type" value="Genomic_DNA"/>
</dbReference>
<keyword evidence="3" id="KW-1185">Reference proteome</keyword>
<accession>A0AAW0CMP2</accession>
<name>A0AAW0CMP2_9AGAR</name>
<reference evidence="2 3" key="1">
    <citation type="submission" date="2024-01" db="EMBL/GenBank/DDBJ databases">
        <title>A draft genome for a cacao thread blight-causing isolate of Paramarasmius palmivorus.</title>
        <authorList>
            <person name="Baruah I.K."/>
            <person name="Bukari Y."/>
            <person name="Amoako-Attah I."/>
            <person name="Meinhardt L.W."/>
            <person name="Bailey B.A."/>
            <person name="Cohen S.P."/>
        </authorList>
    </citation>
    <scope>NUCLEOTIDE SEQUENCE [LARGE SCALE GENOMIC DNA]</scope>
    <source>
        <strain evidence="2 3">GH-12</strain>
    </source>
</reference>
<gene>
    <name evidence="2" type="ORF">VNI00_009989</name>
</gene>
<protein>
    <submittedName>
        <fullName evidence="2">Uncharacterized protein</fullName>
    </submittedName>
</protein>
<feature type="region of interest" description="Disordered" evidence="1">
    <location>
        <begin position="358"/>
        <end position="385"/>
    </location>
</feature>
<proteinExistence type="predicted"/>
<comment type="caution">
    <text evidence="2">The sequence shown here is derived from an EMBL/GenBank/DDBJ whole genome shotgun (WGS) entry which is preliminary data.</text>
</comment>
<organism evidence="2 3">
    <name type="scientific">Paramarasmius palmivorus</name>
    <dbReference type="NCBI Taxonomy" id="297713"/>
    <lineage>
        <taxon>Eukaryota</taxon>
        <taxon>Fungi</taxon>
        <taxon>Dikarya</taxon>
        <taxon>Basidiomycota</taxon>
        <taxon>Agaricomycotina</taxon>
        <taxon>Agaricomycetes</taxon>
        <taxon>Agaricomycetidae</taxon>
        <taxon>Agaricales</taxon>
        <taxon>Marasmiineae</taxon>
        <taxon>Marasmiaceae</taxon>
        <taxon>Paramarasmius</taxon>
    </lineage>
</organism>
<sequence>MQYETVTLGSPLYNRNIIRSVFINRICRSLALFGYNFRNNQVRQAIFYTLTSLRYCNPPPPPSAPWTWYAYAEDWNAIARLARNSIRATSMDEMIHLLHTSKLCGTPPNFPSVRYIVYTRLDELPTLLRAEKPAPPKPVTLPASVDNEADIVEPAENRAEDHLIDDAAPAVPTDSADDNPHVMSAEEKEQEERILARIPEIYRKNHARTQAARTRTEERRDDYFLSCREAARSCNLPGGVYLKMMLGPLPHVLMTLQALYDLTQEFKRKTKDWMKGELSHEQLDMLDQQLTQTNSAIKSITALQKNLGSKSPIHSEQRDSLLKKYVGETRVLIAEGLPFALPEDVHREFNIGWKGIVKPKAPKKPAKSEERPTLNTSDLDELDFE</sequence>
<evidence type="ECO:0000313" key="2">
    <source>
        <dbReference type="EMBL" id="KAK7040183.1"/>
    </source>
</evidence>